<dbReference type="GO" id="GO:0005634">
    <property type="term" value="C:nucleus"/>
    <property type="evidence" value="ECO:0007669"/>
    <property type="project" value="UniProtKB-SubCell"/>
</dbReference>
<dbReference type="PANTHER" id="PTHR11461:SF175">
    <property type="entry name" value="SERPIN B10"/>
    <property type="match status" value="1"/>
</dbReference>
<dbReference type="Proteomes" id="UP000276133">
    <property type="component" value="Unassembled WGS sequence"/>
</dbReference>
<keyword evidence="3" id="KW-0646">Protease inhibitor</keyword>
<dbReference type="Pfam" id="PF00079">
    <property type="entry name" value="Serpin"/>
    <property type="match status" value="1"/>
</dbReference>
<dbReference type="GO" id="GO:0004867">
    <property type="term" value="F:serine-type endopeptidase inhibitor activity"/>
    <property type="evidence" value="ECO:0007669"/>
    <property type="project" value="InterPro"/>
</dbReference>
<dbReference type="STRING" id="10195.A0A3M7T8P9"/>
<evidence type="ECO:0000313" key="6">
    <source>
        <dbReference type="EMBL" id="RNA44444.1"/>
    </source>
</evidence>
<keyword evidence="7" id="KW-1185">Reference proteome</keyword>
<dbReference type="PANTHER" id="PTHR11461">
    <property type="entry name" value="SERINE PROTEASE INHIBITOR, SERPIN"/>
    <property type="match status" value="1"/>
</dbReference>
<dbReference type="InterPro" id="IPR036186">
    <property type="entry name" value="Serpin_sf"/>
</dbReference>
<evidence type="ECO:0000259" key="5">
    <source>
        <dbReference type="Pfam" id="PF00079"/>
    </source>
</evidence>
<dbReference type="GO" id="GO:0005615">
    <property type="term" value="C:extracellular space"/>
    <property type="evidence" value="ECO:0007669"/>
    <property type="project" value="InterPro"/>
</dbReference>
<comment type="subcellular location">
    <subcellularLocation>
        <location evidence="1">Nucleus</location>
    </subcellularLocation>
</comment>
<keyword evidence="4" id="KW-0539">Nucleus</keyword>
<sequence>MSLSNSLNSFTHKLFIQINAGKDDNFFISPFSISTALVMCYAGAKCETASQLKDLLSLTNLDDEKILSLNQELISSVNNLSGDVVIKTANKLYPKQSYEILSKYLSLVQKNFHADVESINYDNAEESANTINGWVSEQTNDKIRNLIDPNSINGLTRLILVNA</sequence>
<feature type="domain" description="Serpin" evidence="5">
    <location>
        <begin position="6"/>
        <end position="163"/>
    </location>
</feature>
<evidence type="ECO:0000256" key="1">
    <source>
        <dbReference type="ARBA" id="ARBA00004123"/>
    </source>
</evidence>
<evidence type="ECO:0000256" key="4">
    <source>
        <dbReference type="ARBA" id="ARBA00023242"/>
    </source>
</evidence>
<dbReference type="SUPFAM" id="SSF56574">
    <property type="entry name" value="Serpins"/>
    <property type="match status" value="1"/>
</dbReference>
<evidence type="ECO:0000256" key="2">
    <source>
        <dbReference type="ARBA" id="ARBA00006426"/>
    </source>
</evidence>
<dbReference type="InterPro" id="IPR023796">
    <property type="entry name" value="Serpin_dom"/>
</dbReference>
<dbReference type="CDD" id="cd00172">
    <property type="entry name" value="serpin"/>
    <property type="match status" value="1"/>
</dbReference>
<dbReference type="OrthoDB" id="671595at2759"/>
<evidence type="ECO:0000256" key="3">
    <source>
        <dbReference type="ARBA" id="ARBA00022690"/>
    </source>
</evidence>
<comment type="caution">
    <text evidence="6">The sequence shown here is derived from an EMBL/GenBank/DDBJ whole genome shotgun (WGS) entry which is preliminary data.</text>
</comment>
<organism evidence="6 7">
    <name type="scientific">Brachionus plicatilis</name>
    <name type="common">Marine rotifer</name>
    <name type="synonym">Brachionus muelleri</name>
    <dbReference type="NCBI Taxonomy" id="10195"/>
    <lineage>
        <taxon>Eukaryota</taxon>
        <taxon>Metazoa</taxon>
        <taxon>Spiralia</taxon>
        <taxon>Gnathifera</taxon>
        <taxon>Rotifera</taxon>
        <taxon>Eurotatoria</taxon>
        <taxon>Monogononta</taxon>
        <taxon>Pseudotrocha</taxon>
        <taxon>Ploima</taxon>
        <taxon>Brachionidae</taxon>
        <taxon>Brachionus</taxon>
    </lineage>
</organism>
<gene>
    <name evidence="6" type="ORF">BpHYR1_010427</name>
</gene>
<feature type="non-terminal residue" evidence="6">
    <location>
        <position position="163"/>
    </location>
</feature>
<dbReference type="AlphaFoldDB" id="A0A3M7T8P9"/>
<proteinExistence type="inferred from homology"/>
<dbReference type="InterPro" id="IPR042178">
    <property type="entry name" value="Serpin_sf_1"/>
</dbReference>
<protein>
    <submittedName>
        <fullName evidence="6">Serpin peptidase clade B (Ovalbumin) member 6</fullName>
    </submittedName>
</protein>
<accession>A0A3M7T8P9</accession>
<name>A0A3M7T8P9_BRAPC</name>
<comment type="similarity">
    <text evidence="2">Belongs to the serpin family. Ov-serpin subfamily.</text>
</comment>
<evidence type="ECO:0000313" key="7">
    <source>
        <dbReference type="Proteomes" id="UP000276133"/>
    </source>
</evidence>
<dbReference type="Gene3D" id="3.30.497.10">
    <property type="entry name" value="Antithrombin, subunit I, domain 2"/>
    <property type="match status" value="1"/>
</dbReference>
<dbReference type="InterPro" id="IPR000215">
    <property type="entry name" value="Serpin_fam"/>
</dbReference>
<reference evidence="6 7" key="1">
    <citation type="journal article" date="2018" name="Sci. Rep.">
        <title>Genomic signatures of local adaptation to the degree of environmental predictability in rotifers.</title>
        <authorList>
            <person name="Franch-Gras L."/>
            <person name="Hahn C."/>
            <person name="Garcia-Roger E.M."/>
            <person name="Carmona M.J."/>
            <person name="Serra M."/>
            <person name="Gomez A."/>
        </authorList>
    </citation>
    <scope>NUCLEOTIDE SEQUENCE [LARGE SCALE GENOMIC DNA]</scope>
    <source>
        <strain evidence="6">HYR1</strain>
    </source>
</reference>
<dbReference type="EMBL" id="REGN01000101">
    <property type="protein sequence ID" value="RNA44444.1"/>
    <property type="molecule type" value="Genomic_DNA"/>
</dbReference>